<evidence type="ECO:0000256" key="2">
    <source>
        <dbReference type="PROSITE-ProRule" id="PRU00335"/>
    </source>
</evidence>
<evidence type="ECO:0000313" key="5">
    <source>
        <dbReference type="Proteomes" id="UP001556040"/>
    </source>
</evidence>
<dbReference type="PANTHER" id="PTHR43479">
    <property type="entry name" value="ACREF/ENVCD OPERON REPRESSOR-RELATED"/>
    <property type="match status" value="1"/>
</dbReference>
<protein>
    <submittedName>
        <fullName evidence="4">TetR/AcrR family transcriptional regulator</fullName>
    </submittedName>
</protein>
<comment type="caution">
    <text evidence="4">The sequence shown here is derived from an EMBL/GenBank/DDBJ whole genome shotgun (WGS) entry which is preliminary data.</text>
</comment>
<dbReference type="InterPro" id="IPR001647">
    <property type="entry name" value="HTH_TetR"/>
</dbReference>
<evidence type="ECO:0000259" key="3">
    <source>
        <dbReference type="PROSITE" id="PS50977"/>
    </source>
</evidence>
<dbReference type="SUPFAM" id="SSF46689">
    <property type="entry name" value="Homeodomain-like"/>
    <property type="match status" value="1"/>
</dbReference>
<dbReference type="PRINTS" id="PR00455">
    <property type="entry name" value="HTHTETR"/>
</dbReference>
<feature type="DNA-binding region" description="H-T-H motif" evidence="2">
    <location>
        <begin position="27"/>
        <end position="46"/>
    </location>
</feature>
<dbReference type="Proteomes" id="UP001556040">
    <property type="component" value="Unassembled WGS sequence"/>
</dbReference>
<name>A0ABV3Q539_9BACL</name>
<organism evidence="4 5">
    <name type="scientific">Jeotgalibacillus marinus</name>
    <dbReference type="NCBI Taxonomy" id="86667"/>
    <lineage>
        <taxon>Bacteria</taxon>
        <taxon>Bacillati</taxon>
        <taxon>Bacillota</taxon>
        <taxon>Bacilli</taxon>
        <taxon>Bacillales</taxon>
        <taxon>Caryophanaceae</taxon>
        <taxon>Jeotgalibacillus</taxon>
    </lineage>
</organism>
<dbReference type="PANTHER" id="PTHR43479:SF11">
    <property type="entry name" value="ACREF_ENVCD OPERON REPRESSOR-RELATED"/>
    <property type="match status" value="1"/>
</dbReference>
<feature type="domain" description="HTH tetR-type" evidence="3">
    <location>
        <begin position="4"/>
        <end position="64"/>
    </location>
</feature>
<dbReference type="InterPro" id="IPR009057">
    <property type="entry name" value="Homeodomain-like_sf"/>
</dbReference>
<evidence type="ECO:0000256" key="1">
    <source>
        <dbReference type="ARBA" id="ARBA00023125"/>
    </source>
</evidence>
<dbReference type="PROSITE" id="PS50977">
    <property type="entry name" value="HTH_TETR_2"/>
    <property type="match status" value="1"/>
</dbReference>
<sequence>MKELQARDRILLAAKDLFSRKGYEQVTVREIAKEANCSHTSIYVYFNDKQRLLEELSKVPFENLMKEMDSLLTNDKFSPQKKLIRTSQTFVHFGLCYRNLYEAFLIFDASRVDTTTTQSELNKIRLNLFESLKSAVSINFTCWDERKVIEFSRIIFYMLHGIIMTYKDTDERVIQIERRVLPIVKQSIIYLIKGVVTNESTESFS</sequence>
<dbReference type="Pfam" id="PF00440">
    <property type="entry name" value="TetR_N"/>
    <property type="match status" value="1"/>
</dbReference>
<reference evidence="4 5" key="1">
    <citation type="journal article" date="1979" name="Int. J. Syst. Evol. Microbiol.">
        <title>Bacillus globisporus subsp. marinus subsp. nov.</title>
        <authorList>
            <person name="Liu H."/>
        </authorList>
    </citation>
    <scope>NUCLEOTIDE SEQUENCE [LARGE SCALE GENOMIC DNA]</scope>
    <source>
        <strain evidence="4 5">DSM 1297</strain>
    </source>
</reference>
<gene>
    <name evidence="4" type="ORF">AB1471_11525</name>
</gene>
<dbReference type="Gene3D" id="1.10.357.10">
    <property type="entry name" value="Tetracycline Repressor, domain 2"/>
    <property type="match status" value="1"/>
</dbReference>
<proteinExistence type="predicted"/>
<dbReference type="RefSeq" id="WP_367779913.1">
    <property type="nucleotide sequence ID" value="NZ_JBFMIA010000010.1"/>
</dbReference>
<accession>A0ABV3Q539</accession>
<evidence type="ECO:0000313" key="4">
    <source>
        <dbReference type="EMBL" id="MEW9502422.1"/>
    </source>
</evidence>
<keyword evidence="1 2" id="KW-0238">DNA-binding</keyword>
<keyword evidence="5" id="KW-1185">Reference proteome</keyword>
<dbReference type="InterPro" id="IPR050624">
    <property type="entry name" value="HTH-type_Tx_Regulator"/>
</dbReference>
<dbReference type="EMBL" id="JBFMIA010000010">
    <property type="protein sequence ID" value="MEW9502422.1"/>
    <property type="molecule type" value="Genomic_DNA"/>
</dbReference>